<feature type="compositionally biased region" description="Basic and acidic residues" evidence="1">
    <location>
        <begin position="26"/>
        <end position="36"/>
    </location>
</feature>
<comment type="caution">
    <text evidence="2">The sequence shown here is derived from an EMBL/GenBank/DDBJ whole genome shotgun (WGS) entry which is preliminary data.</text>
</comment>
<name>A0A6L2PMC6_COPFO</name>
<accession>A0A6L2PMC6</accession>
<dbReference type="SUPFAM" id="SSF52266">
    <property type="entry name" value="SGNH hydrolase"/>
    <property type="match status" value="1"/>
</dbReference>
<dbReference type="EMBL" id="BLKM01008464">
    <property type="protein sequence ID" value="GFG33753.1"/>
    <property type="molecule type" value="Genomic_DNA"/>
</dbReference>
<evidence type="ECO:0008006" key="4">
    <source>
        <dbReference type="Google" id="ProtNLM"/>
    </source>
</evidence>
<sequence>MKDHGKIRNPAVTIQPRNIVQQQTPNHEEGKGESMKDQMSSYIPTTVNGQMKPIKIENNINIMNNNLDLTQNLLRPFTGSLMETLKCEVEKLPKNDFLIIFSRTNDTDRNDSRNAFTNITKFIERVNNINIILTSVPYRHDLMDFSDVNNKIKSFNSKLLKLAKIYTHVSIIETVNNRLLFTKHGLHLNESGKELLTNQLVLRIFSMLNEVKVKPISIGWCDKKHQADVSSKASQTTTPENCQLAIEQEPKCVRKVPVTRKDDFYGKFN</sequence>
<evidence type="ECO:0000256" key="1">
    <source>
        <dbReference type="SAM" id="MobiDB-lite"/>
    </source>
</evidence>
<proteinExistence type="predicted"/>
<dbReference type="Proteomes" id="UP000502823">
    <property type="component" value="Unassembled WGS sequence"/>
</dbReference>
<dbReference type="Gene3D" id="3.40.50.1110">
    <property type="entry name" value="SGNH hydrolase"/>
    <property type="match status" value="1"/>
</dbReference>
<evidence type="ECO:0000313" key="2">
    <source>
        <dbReference type="EMBL" id="GFG33753.1"/>
    </source>
</evidence>
<dbReference type="InterPro" id="IPR036514">
    <property type="entry name" value="SGNH_hydro_sf"/>
</dbReference>
<gene>
    <name evidence="2" type="ORF">Cfor_05486</name>
</gene>
<dbReference type="AlphaFoldDB" id="A0A6L2PMC6"/>
<organism evidence="2 3">
    <name type="scientific">Coptotermes formosanus</name>
    <name type="common">Formosan subterranean termite</name>
    <dbReference type="NCBI Taxonomy" id="36987"/>
    <lineage>
        <taxon>Eukaryota</taxon>
        <taxon>Metazoa</taxon>
        <taxon>Ecdysozoa</taxon>
        <taxon>Arthropoda</taxon>
        <taxon>Hexapoda</taxon>
        <taxon>Insecta</taxon>
        <taxon>Pterygota</taxon>
        <taxon>Neoptera</taxon>
        <taxon>Polyneoptera</taxon>
        <taxon>Dictyoptera</taxon>
        <taxon>Blattodea</taxon>
        <taxon>Blattoidea</taxon>
        <taxon>Termitoidae</taxon>
        <taxon>Rhinotermitidae</taxon>
        <taxon>Coptotermes</taxon>
    </lineage>
</organism>
<dbReference type="OrthoDB" id="6624170at2759"/>
<evidence type="ECO:0000313" key="3">
    <source>
        <dbReference type="Proteomes" id="UP000502823"/>
    </source>
</evidence>
<feature type="region of interest" description="Disordered" evidence="1">
    <location>
        <begin position="18"/>
        <end position="37"/>
    </location>
</feature>
<dbReference type="InParanoid" id="A0A6L2PMC6"/>
<protein>
    <recommendedName>
        <fullName evidence="4">SGNH hydrolase-type esterase domain-containing protein</fullName>
    </recommendedName>
</protein>
<keyword evidence="3" id="KW-1185">Reference proteome</keyword>
<reference evidence="3" key="1">
    <citation type="submission" date="2020-01" db="EMBL/GenBank/DDBJ databases">
        <title>Draft genome sequence of the Termite Coptotermes fromosanus.</title>
        <authorList>
            <person name="Itakura S."/>
            <person name="Yosikawa Y."/>
            <person name="Umezawa K."/>
        </authorList>
    </citation>
    <scope>NUCLEOTIDE SEQUENCE [LARGE SCALE GENOMIC DNA]</scope>
</reference>